<reference evidence="1" key="1">
    <citation type="journal article" date="2023" name="IMA Fungus">
        <title>Comparative genomic study of the Penicillium genus elucidates a diverse pangenome and 15 lateral gene transfer events.</title>
        <authorList>
            <person name="Petersen C."/>
            <person name="Sorensen T."/>
            <person name="Nielsen M.R."/>
            <person name="Sondergaard T.E."/>
            <person name="Sorensen J.L."/>
            <person name="Fitzpatrick D.A."/>
            <person name="Frisvad J.C."/>
            <person name="Nielsen K.L."/>
        </authorList>
    </citation>
    <scope>NUCLEOTIDE SEQUENCE</scope>
    <source>
        <strain evidence="1">IBT 15450</strain>
    </source>
</reference>
<dbReference type="EMBL" id="JAQJZL010000015">
    <property type="protein sequence ID" value="KAJ6026542.1"/>
    <property type="molecule type" value="Genomic_DNA"/>
</dbReference>
<protein>
    <submittedName>
        <fullName evidence="1">Uncharacterized protein</fullName>
    </submittedName>
</protein>
<dbReference type="Proteomes" id="UP001219568">
    <property type="component" value="Unassembled WGS sequence"/>
</dbReference>
<keyword evidence="2" id="KW-1185">Reference proteome</keyword>
<reference evidence="1" key="2">
    <citation type="submission" date="2023-01" db="EMBL/GenBank/DDBJ databases">
        <authorList>
            <person name="Petersen C."/>
        </authorList>
    </citation>
    <scope>NUCLEOTIDE SEQUENCE</scope>
    <source>
        <strain evidence="1">IBT 15450</strain>
    </source>
</reference>
<organism evidence="1 2">
    <name type="scientific">Penicillium canescens</name>
    <dbReference type="NCBI Taxonomy" id="5083"/>
    <lineage>
        <taxon>Eukaryota</taxon>
        <taxon>Fungi</taxon>
        <taxon>Dikarya</taxon>
        <taxon>Ascomycota</taxon>
        <taxon>Pezizomycotina</taxon>
        <taxon>Eurotiomycetes</taxon>
        <taxon>Eurotiomycetidae</taxon>
        <taxon>Eurotiales</taxon>
        <taxon>Aspergillaceae</taxon>
        <taxon>Penicillium</taxon>
    </lineage>
</organism>
<name>A0AAD6I135_PENCN</name>
<dbReference type="AlphaFoldDB" id="A0AAD6I135"/>
<evidence type="ECO:0000313" key="1">
    <source>
        <dbReference type="EMBL" id="KAJ6026542.1"/>
    </source>
</evidence>
<gene>
    <name evidence="1" type="ORF">N7460_011359</name>
</gene>
<accession>A0AAD6I135</accession>
<evidence type="ECO:0000313" key="2">
    <source>
        <dbReference type="Proteomes" id="UP001219568"/>
    </source>
</evidence>
<proteinExistence type="predicted"/>
<comment type="caution">
    <text evidence="1">The sequence shown here is derived from an EMBL/GenBank/DDBJ whole genome shotgun (WGS) entry which is preliminary data.</text>
</comment>
<sequence>MEDERMEQQNPDTEPELFIPEAGHAEEEESMLLYILALPKMGLKSHRQDVYSPALTGYLYEHSDSRQVNDANGALVID</sequence>